<dbReference type="PRINTS" id="PR00344">
    <property type="entry name" value="BCTRLSENSOR"/>
</dbReference>
<keyword evidence="5" id="KW-0418">Kinase</keyword>
<reference evidence="8" key="1">
    <citation type="submission" date="2022-01" db="EMBL/GenBank/DDBJ databases">
        <title>Colwellia maritima, isolated from seawater.</title>
        <authorList>
            <person name="Kristyanto S."/>
            <person name="Jung J."/>
            <person name="Jeon C.O."/>
        </authorList>
    </citation>
    <scope>NUCLEOTIDE SEQUENCE</scope>
    <source>
        <strain evidence="8">MSW7</strain>
    </source>
</reference>
<dbReference type="InterPro" id="IPR003661">
    <property type="entry name" value="HisK_dim/P_dom"/>
</dbReference>
<accession>A0ABS9X312</accession>
<keyword evidence="8" id="KW-0067">ATP-binding</keyword>
<keyword evidence="9" id="KW-1185">Reference proteome</keyword>
<dbReference type="InterPro" id="IPR035965">
    <property type="entry name" value="PAS-like_dom_sf"/>
</dbReference>
<evidence type="ECO:0000313" key="9">
    <source>
        <dbReference type="Proteomes" id="UP001139646"/>
    </source>
</evidence>
<evidence type="ECO:0000256" key="5">
    <source>
        <dbReference type="ARBA" id="ARBA00022777"/>
    </source>
</evidence>
<dbReference type="SUPFAM" id="SSF47384">
    <property type="entry name" value="Homodimeric domain of signal transducing histidine kinase"/>
    <property type="match status" value="1"/>
</dbReference>
<evidence type="ECO:0000259" key="7">
    <source>
        <dbReference type="PROSITE" id="PS50109"/>
    </source>
</evidence>
<evidence type="ECO:0000256" key="4">
    <source>
        <dbReference type="ARBA" id="ARBA00022679"/>
    </source>
</evidence>
<dbReference type="PANTHER" id="PTHR45453:SF1">
    <property type="entry name" value="PHOSPHATE REGULON SENSOR PROTEIN PHOR"/>
    <property type="match status" value="1"/>
</dbReference>
<keyword evidence="6" id="KW-0902">Two-component regulatory system</keyword>
<sequence length="428" mass="47166">MALAQHFIANNGFNSVNIPLASHNVAKNTLLEKEAFPGELASLRAQVSQNHVSQNHVIHQKLFETDVNFHQQQHHVKDTKMADQLIEMMPTGLVMLDGNGVVVKINKVARALLDEPILGQPWFNVIARSFKPRADDWHEVSLKDGRRVKLEIASLGTQPGQLIMITDLTETRLLQDKVGQMQRLSSLGRMVSTLAHQIRTPLSAAMLYSANLSNRKLSEVARSTFQEKLSSRLRDLEQQVNDMLLFSKSGNEQVVKSLSVNELIKDSVQSMDALITKADARVNIHMTSEDHCILANKNALTGALQNLLHNSLQATDSKLVEQAAINIQVYSQNDAVYISVKDNGPGIITKDIEKIFEPFYTSSSKGTGLGLAVVKSVVEAHQGLVKYLSKPGEGAHFCLKLPLIASTSSTNSKVNSKANKQEKSHESS</sequence>
<dbReference type="PROSITE" id="PS50109">
    <property type="entry name" value="HIS_KIN"/>
    <property type="match status" value="1"/>
</dbReference>
<dbReference type="EC" id="2.7.13.3" evidence="2"/>
<evidence type="ECO:0000313" key="8">
    <source>
        <dbReference type="EMBL" id="MCI2284616.1"/>
    </source>
</evidence>
<name>A0ABS9X312_9GAMM</name>
<dbReference type="SMART" id="SM00387">
    <property type="entry name" value="HATPase_c"/>
    <property type="match status" value="1"/>
</dbReference>
<dbReference type="InterPro" id="IPR050351">
    <property type="entry name" value="BphY/WalK/GraS-like"/>
</dbReference>
<dbReference type="InterPro" id="IPR004358">
    <property type="entry name" value="Sig_transdc_His_kin-like_C"/>
</dbReference>
<dbReference type="GO" id="GO:0005524">
    <property type="term" value="F:ATP binding"/>
    <property type="evidence" value="ECO:0007669"/>
    <property type="project" value="UniProtKB-KW"/>
</dbReference>
<dbReference type="SMART" id="SM00388">
    <property type="entry name" value="HisKA"/>
    <property type="match status" value="1"/>
</dbReference>
<dbReference type="InterPro" id="IPR003594">
    <property type="entry name" value="HATPase_dom"/>
</dbReference>
<keyword evidence="8" id="KW-0547">Nucleotide-binding</keyword>
<dbReference type="InterPro" id="IPR036097">
    <property type="entry name" value="HisK_dim/P_sf"/>
</dbReference>
<dbReference type="RefSeq" id="WP_242287096.1">
    <property type="nucleotide sequence ID" value="NZ_JAKKSL010000003.1"/>
</dbReference>
<dbReference type="EMBL" id="JAKKSL010000003">
    <property type="protein sequence ID" value="MCI2284616.1"/>
    <property type="molecule type" value="Genomic_DNA"/>
</dbReference>
<evidence type="ECO:0000256" key="1">
    <source>
        <dbReference type="ARBA" id="ARBA00000085"/>
    </source>
</evidence>
<gene>
    <name evidence="8" type="ORF">L3081_15980</name>
</gene>
<keyword evidence="4" id="KW-0808">Transferase</keyword>
<evidence type="ECO:0000256" key="6">
    <source>
        <dbReference type="ARBA" id="ARBA00023012"/>
    </source>
</evidence>
<dbReference type="Proteomes" id="UP001139646">
    <property type="component" value="Unassembled WGS sequence"/>
</dbReference>
<keyword evidence="3" id="KW-0597">Phosphoprotein</keyword>
<dbReference type="Gene3D" id="1.10.287.130">
    <property type="match status" value="1"/>
</dbReference>
<organism evidence="8 9">
    <name type="scientific">Colwellia maritima</name>
    <dbReference type="NCBI Taxonomy" id="2912588"/>
    <lineage>
        <taxon>Bacteria</taxon>
        <taxon>Pseudomonadati</taxon>
        <taxon>Pseudomonadota</taxon>
        <taxon>Gammaproteobacteria</taxon>
        <taxon>Alteromonadales</taxon>
        <taxon>Colwelliaceae</taxon>
        <taxon>Colwellia</taxon>
    </lineage>
</organism>
<evidence type="ECO:0000256" key="2">
    <source>
        <dbReference type="ARBA" id="ARBA00012438"/>
    </source>
</evidence>
<dbReference type="SUPFAM" id="SSF55874">
    <property type="entry name" value="ATPase domain of HSP90 chaperone/DNA topoisomerase II/histidine kinase"/>
    <property type="match status" value="1"/>
</dbReference>
<dbReference type="PANTHER" id="PTHR45453">
    <property type="entry name" value="PHOSPHATE REGULON SENSOR PROTEIN PHOR"/>
    <property type="match status" value="1"/>
</dbReference>
<dbReference type="InterPro" id="IPR036890">
    <property type="entry name" value="HATPase_C_sf"/>
</dbReference>
<dbReference type="Pfam" id="PF00512">
    <property type="entry name" value="HisKA"/>
    <property type="match status" value="1"/>
</dbReference>
<proteinExistence type="predicted"/>
<dbReference type="InterPro" id="IPR005467">
    <property type="entry name" value="His_kinase_dom"/>
</dbReference>
<evidence type="ECO:0000256" key="3">
    <source>
        <dbReference type="ARBA" id="ARBA00022553"/>
    </source>
</evidence>
<protein>
    <recommendedName>
        <fullName evidence="2">histidine kinase</fullName>
        <ecNumber evidence="2">2.7.13.3</ecNumber>
    </recommendedName>
</protein>
<comment type="catalytic activity">
    <reaction evidence="1">
        <text>ATP + protein L-histidine = ADP + protein N-phospho-L-histidine.</text>
        <dbReference type="EC" id="2.7.13.3"/>
    </reaction>
</comment>
<comment type="caution">
    <text evidence="8">The sequence shown here is derived from an EMBL/GenBank/DDBJ whole genome shotgun (WGS) entry which is preliminary data.</text>
</comment>
<dbReference type="Pfam" id="PF02518">
    <property type="entry name" value="HATPase_c"/>
    <property type="match status" value="1"/>
</dbReference>
<dbReference type="Gene3D" id="3.30.565.10">
    <property type="entry name" value="Histidine kinase-like ATPase, C-terminal domain"/>
    <property type="match status" value="1"/>
</dbReference>
<dbReference type="CDD" id="cd00075">
    <property type="entry name" value="HATPase"/>
    <property type="match status" value="1"/>
</dbReference>
<dbReference type="CDD" id="cd00082">
    <property type="entry name" value="HisKA"/>
    <property type="match status" value="1"/>
</dbReference>
<feature type="domain" description="Histidine kinase" evidence="7">
    <location>
        <begin position="193"/>
        <end position="405"/>
    </location>
</feature>
<dbReference type="SUPFAM" id="SSF55785">
    <property type="entry name" value="PYP-like sensor domain (PAS domain)"/>
    <property type="match status" value="1"/>
</dbReference>